<dbReference type="Pfam" id="PF14541">
    <property type="entry name" value="TAXi_C"/>
    <property type="match status" value="1"/>
</dbReference>
<sequence>MDTGSSLVWLQCDGCTKCFKQIPIPFPKGNSSSFRTITYKSKPAFYKCEYTDGDSTRGILAYETFYLETKTSELAKIENIKFGCGVENNILYVKLKDNKIVGIMGLGWEENSFVKQLGPKSKGKFSYCLPRINSGNAPNAYLRFGDDALAQNKLTKSTQLIRMKNKDLYYVEMLGISMNRAKLNISPQVFAVKNSNSRTACSKNWIPQYKEYYLHLDTGSSLTWLQCNGCKKCFNQTQIPFPNEKSSSFRALIEKGNQLGYVSVYGDGDITSGILAHETFYFKTKKGLVKIENVQFGCGLNNVMEYGEYQNNKIAGIMGIGWGDSSLINQLGPEVKGKFSYCLPVIILEKAPKTYLRIKRSALQFKTQTLLTETRIETQQCHYILKIGIGTFKSDPPYKEYYLEMDTGSSLVWLQCHGCTKCFNQIPQPFPAKNSSSFRPLLIEKGPKQYEYEYQDRAITRGVLAHETFHLRSKADKSSNAYLVLGDTGKPQPKSSSKTPLLRTDQNSPYYVALQDISVNKNKLRIKPEVFLFDGNNFTGGCIIDTGTPYSRIITPAFKILVKALENYFSSKRGLKRLGRNLGLELCYERKGPGGIDGLLPEITFHLKGTKADFVVGPEAGFDIVGRRRTGARQYFCLAMVRDDGMTLIGTHQQANKRVIHDFGKKELVFYDEDCSK</sequence>
<dbReference type="GO" id="GO:0006508">
    <property type="term" value="P:proteolysis"/>
    <property type="evidence" value="ECO:0007669"/>
    <property type="project" value="UniProtKB-KW"/>
</dbReference>
<dbReference type="InterPro" id="IPR032861">
    <property type="entry name" value="TAXi_N"/>
</dbReference>
<dbReference type="InterPro" id="IPR032799">
    <property type="entry name" value="TAXi_C"/>
</dbReference>
<keyword evidence="3" id="KW-0378">Hydrolase</keyword>
<evidence type="ECO:0000256" key="1">
    <source>
        <dbReference type="ARBA" id="ARBA00007447"/>
    </source>
</evidence>
<dbReference type="Pfam" id="PF14543">
    <property type="entry name" value="TAXi_N"/>
    <property type="match status" value="3"/>
</dbReference>
<dbReference type="Proteomes" id="UP001153555">
    <property type="component" value="Unassembled WGS sequence"/>
</dbReference>
<comment type="similarity">
    <text evidence="1">Belongs to the peptidase A1 family.</text>
</comment>
<dbReference type="PROSITE" id="PS51767">
    <property type="entry name" value="PEPTIDASE_A1"/>
    <property type="match status" value="1"/>
</dbReference>
<dbReference type="CDD" id="cd05471">
    <property type="entry name" value="pepsin_like"/>
    <property type="match status" value="1"/>
</dbReference>
<evidence type="ECO:0000259" key="4">
    <source>
        <dbReference type="PROSITE" id="PS51767"/>
    </source>
</evidence>
<reference evidence="5" key="1">
    <citation type="submission" date="2019-12" db="EMBL/GenBank/DDBJ databases">
        <authorList>
            <person name="Scholes J."/>
        </authorList>
    </citation>
    <scope>NUCLEOTIDE SEQUENCE</scope>
</reference>
<dbReference type="Gene3D" id="2.40.70.10">
    <property type="entry name" value="Acid Proteases"/>
    <property type="match status" value="4"/>
</dbReference>
<comment type="caution">
    <text evidence="5">The sequence shown here is derived from an EMBL/GenBank/DDBJ whole genome shotgun (WGS) entry which is preliminary data.</text>
</comment>
<dbReference type="SUPFAM" id="SSF50630">
    <property type="entry name" value="Acid proteases"/>
    <property type="match status" value="3"/>
</dbReference>
<accession>A0A9N7N7A2</accession>
<feature type="domain" description="Peptidase A1" evidence="4">
    <location>
        <begin position="199"/>
        <end position="671"/>
    </location>
</feature>
<gene>
    <name evidence="5" type="ORF">SHERM_23854</name>
</gene>
<dbReference type="AlphaFoldDB" id="A0A9N7N7A2"/>
<dbReference type="InterPro" id="IPR033121">
    <property type="entry name" value="PEPTIDASE_A1"/>
</dbReference>
<evidence type="ECO:0000256" key="3">
    <source>
        <dbReference type="ARBA" id="ARBA00022801"/>
    </source>
</evidence>
<dbReference type="GO" id="GO:0008233">
    <property type="term" value="F:peptidase activity"/>
    <property type="evidence" value="ECO:0007669"/>
    <property type="project" value="UniProtKB-KW"/>
</dbReference>
<evidence type="ECO:0000256" key="2">
    <source>
        <dbReference type="ARBA" id="ARBA00022670"/>
    </source>
</evidence>
<keyword evidence="6" id="KW-1185">Reference proteome</keyword>
<evidence type="ECO:0000313" key="5">
    <source>
        <dbReference type="EMBL" id="CAA0828159.1"/>
    </source>
</evidence>
<evidence type="ECO:0000313" key="6">
    <source>
        <dbReference type="Proteomes" id="UP001153555"/>
    </source>
</evidence>
<dbReference type="InterPro" id="IPR021109">
    <property type="entry name" value="Peptidase_aspartic_dom_sf"/>
</dbReference>
<dbReference type="InterPro" id="IPR051708">
    <property type="entry name" value="Plant_Aspart_Prot_A1"/>
</dbReference>
<keyword evidence="2" id="KW-0645">Protease</keyword>
<protein>
    <recommendedName>
        <fullName evidence="4">Peptidase A1 domain-containing protein</fullName>
    </recommendedName>
</protein>
<dbReference type="EMBL" id="CACSLK010027752">
    <property type="protein sequence ID" value="CAA0828159.1"/>
    <property type="molecule type" value="Genomic_DNA"/>
</dbReference>
<dbReference type="OrthoDB" id="1739127at2759"/>
<name>A0A9N7N7A2_STRHE</name>
<organism evidence="5 6">
    <name type="scientific">Striga hermonthica</name>
    <name type="common">Purple witchweed</name>
    <name type="synonym">Buchnera hermonthica</name>
    <dbReference type="NCBI Taxonomy" id="68872"/>
    <lineage>
        <taxon>Eukaryota</taxon>
        <taxon>Viridiplantae</taxon>
        <taxon>Streptophyta</taxon>
        <taxon>Embryophyta</taxon>
        <taxon>Tracheophyta</taxon>
        <taxon>Spermatophyta</taxon>
        <taxon>Magnoliopsida</taxon>
        <taxon>eudicotyledons</taxon>
        <taxon>Gunneridae</taxon>
        <taxon>Pentapetalae</taxon>
        <taxon>asterids</taxon>
        <taxon>lamiids</taxon>
        <taxon>Lamiales</taxon>
        <taxon>Orobanchaceae</taxon>
        <taxon>Buchnereae</taxon>
        <taxon>Striga</taxon>
    </lineage>
</organism>
<dbReference type="InterPro" id="IPR034164">
    <property type="entry name" value="Pepsin-like_dom"/>
</dbReference>
<dbReference type="PANTHER" id="PTHR47967">
    <property type="entry name" value="OS07G0603500 PROTEIN-RELATED"/>
    <property type="match status" value="1"/>
</dbReference>
<proteinExistence type="inferred from homology"/>
<dbReference type="PANTHER" id="PTHR47967:SF128">
    <property type="entry name" value="ASPARTIC PROTEINASE CDR1-LIKE"/>
    <property type="match status" value="1"/>
</dbReference>